<sequence length="202" mass="21956">MGSVEPEIVRSDRIATVPNALSALRLVGVPLFAYLLLVQHADGWALILLVASGATDWLDGKLARLLNQSSKLGALLDPFVDRLYVVVTLVAFVARDFIPWWLAVILVGRDLILACTLPIYRRRGLPPPDVIYLGKAATFALMCGLPMVLGAQLDFAGAGIARAWGFAFLIWGTALYVWTGIVYLLEARVVARTVPVTGREAQ</sequence>
<evidence type="ECO:0000256" key="11">
    <source>
        <dbReference type="ARBA" id="ARBA00023264"/>
    </source>
</evidence>
<dbReference type="Proteomes" id="UP000183263">
    <property type="component" value="Unassembled WGS sequence"/>
</dbReference>
<dbReference type="RefSeq" id="WP_072740221.1">
    <property type="nucleotide sequence ID" value="NZ_CP048813.1"/>
</dbReference>
<dbReference type="InterPro" id="IPR000462">
    <property type="entry name" value="CDP-OH_P_trans"/>
</dbReference>
<dbReference type="OrthoDB" id="9796672at2"/>
<dbReference type="InterPro" id="IPR050324">
    <property type="entry name" value="CDP-alcohol_PTase-I"/>
</dbReference>
<evidence type="ECO:0000256" key="1">
    <source>
        <dbReference type="ARBA" id="ARBA00004141"/>
    </source>
</evidence>
<dbReference type="PANTHER" id="PTHR14269">
    <property type="entry name" value="CDP-DIACYLGLYCEROL--GLYCEROL-3-PHOSPHATE 3-PHOSPHATIDYLTRANSFERASE-RELATED"/>
    <property type="match status" value="1"/>
</dbReference>
<comment type="pathway">
    <text evidence="2">Lipid metabolism; phospholipid metabolism.</text>
</comment>
<keyword evidence="4" id="KW-0444">Lipid biosynthesis</keyword>
<evidence type="ECO:0000313" key="14">
    <source>
        <dbReference type="Proteomes" id="UP000183263"/>
    </source>
</evidence>
<accession>A0A1G8SJE0</accession>
<evidence type="ECO:0000256" key="5">
    <source>
        <dbReference type="ARBA" id="ARBA00022679"/>
    </source>
</evidence>
<dbReference type="AlphaFoldDB" id="A0A1G8SJE0"/>
<evidence type="ECO:0000256" key="4">
    <source>
        <dbReference type="ARBA" id="ARBA00022516"/>
    </source>
</evidence>
<keyword evidence="14" id="KW-1185">Reference proteome</keyword>
<proteinExistence type="inferred from homology"/>
<keyword evidence="10" id="KW-0594">Phospholipid biosynthesis</keyword>
<keyword evidence="5 12" id="KW-0808">Transferase</keyword>
<comment type="similarity">
    <text evidence="3 12">Belongs to the CDP-alcohol phosphatidyltransferase class-I family.</text>
</comment>
<evidence type="ECO:0000256" key="6">
    <source>
        <dbReference type="ARBA" id="ARBA00022692"/>
    </source>
</evidence>
<dbReference type="EMBL" id="FNDN01000022">
    <property type="protein sequence ID" value="SDJ29356.1"/>
    <property type="molecule type" value="Genomic_DNA"/>
</dbReference>
<evidence type="ECO:0000256" key="9">
    <source>
        <dbReference type="ARBA" id="ARBA00023136"/>
    </source>
</evidence>
<dbReference type="UniPathway" id="UPA00085"/>
<dbReference type="GO" id="GO:0008444">
    <property type="term" value="F:CDP-diacylglycerol-glycerol-3-phosphate 3-phosphatidyltransferase activity"/>
    <property type="evidence" value="ECO:0007669"/>
    <property type="project" value="InterPro"/>
</dbReference>
<dbReference type="PANTHER" id="PTHR14269:SF62">
    <property type="entry name" value="CDP-DIACYLGLYCEROL--GLYCEROL-3-PHOSPHATE 3-PHOSPHATIDYLTRANSFERASE 1, CHLOROPLASTIC"/>
    <property type="match status" value="1"/>
</dbReference>
<dbReference type="InterPro" id="IPR004570">
    <property type="entry name" value="Phosphatidylglycerol_P_synth"/>
</dbReference>
<protein>
    <submittedName>
        <fullName evidence="13">Cardiolipin synthase</fullName>
    </submittedName>
</protein>
<dbReference type="PROSITE" id="PS00379">
    <property type="entry name" value="CDP_ALCOHOL_P_TRANSF"/>
    <property type="match status" value="1"/>
</dbReference>
<reference evidence="13 14" key="1">
    <citation type="submission" date="2016-10" db="EMBL/GenBank/DDBJ databases">
        <authorList>
            <person name="de Groot N.N."/>
        </authorList>
    </citation>
    <scope>NUCLEOTIDE SEQUENCE [LARGE SCALE GENOMIC DNA]</scope>
    <source>
        <strain evidence="13 14">DSM 44892</strain>
    </source>
</reference>
<keyword evidence="11" id="KW-1208">Phospholipid metabolism</keyword>
<dbReference type="GO" id="GO:0046474">
    <property type="term" value="P:glycerophospholipid biosynthetic process"/>
    <property type="evidence" value="ECO:0007669"/>
    <property type="project" value="TreeGrafter"/>
</dbReference>
<organism evidence="13 14">
    <name type="scientific">Rhodococcus triatomae</name>
    <dbReference type="NCBI Taxonomy" id="300028"/>
    <lineage>
        <taxon>Bacteria</taxon>
        <taxon>Bacillati</taxon>
        <taxon>Actinomycetota</taxon>
        <taxon>Actinomycetes</taxon>
        <taxon>Mycobacteriales</taxon>
        <taxon>Nocardiaceae</taxon>
        <taxon>Rhodococcus</taxon>
    </lineage>
</organism>
<name>A0A1G8SJE0_9NOCA</name>
<dbReference type="Gene3D" id="1.20.120.1760">
    <property type="match status" value="1"/>
</dbReference>
<keyword evidence="8" id="KW-0443">Lipid metabolism</keyword>
<dbReference type="InterPro" id="IPR043130">
    <property type="entry name" value="CDP-OH_PTrfase_TM_dom"/>
</dbReference>
<evidence type="ECO:0000256" key="12">
    <source>
        <dbReference type="RuleBase" id="RU003750"/>
    </source>
</evidence>
<keyword evidence="9" id="KW-0472">Membrane</keyword>
<evidence type="ECO:0000256" key="7">
    <source>
        <dbReference type="ARBA" id="ARBA00022989"/>
    </source>
</evidence>
<comment type="subcellular location">
    <subcellularLocation>
        <location evidence="1">Membrane</location>
        <topology evidence="1">Multi-pass membrane protein</topology>
    </subcellularLocation>
</comment>
<evidence type="ECO:0000256" key="10">
    <source>
        <dbReference type="ARBA" id="ARBA00023209"/>
    </source>
</evidence>
<evidence type="ECO:0000256" key="2">
    <source>
        <dbReference type="ARBA" id="ARBA00005074"/>
    </source>
</evidence>
<dbReference type="GO" id="GO:0016020">
    <property type="term" value="C:membrane"/>
    <property type="evidence" value="ECO:0007669"/>
    <property type="project" value="UniProtKB-SubCell"/>
</dbReference>
<dbReference type="InterPro" id="IPR048254">
    <property type="entry name" value="CDP_ALCOHOL_P_TRANSF_CS"/>
</dbReference>
<dbReference type="PIRSF" id="PIRSF000847">
    <property type="entry name" value="Phos_ph_gly_syn"/>
    <property type="match status" value="1"/>
</dbReference>
<dbReference type="Pfam" id="PF01066">
    <property type="entry name" value="CDP-OH_P_transf"/>
    <property type="match status" value="1"/>
</dbReference>
<evidence type="ECO:0000256" key="3">
    <source>
        <dbReference type="ARBA" id="ARBA00010441"/>
    </source>
</evidence>
<keyword evidence="6" id="KW-0812">Transmembrane</keyword>
<evidence type="ECO:0000313" key="13">
    <source>
        <dbReference type="EMBL" id="SDJ29356.1"/>
    </source>
</evidence>
<keyword evidence="7" id="KW-1133">Transmembrane helix</keyword>
<gene>
    <name evidence="13" type="ORF">SAMN05444695_12211</name>
</gene>
<evidence type="ECO:0000256" key="8">
    <source>
        <dbReference type="ARBA" id="ARBA00023098"/>
    </source>
</evidence>